<name>A0A7J6ULG3_PEROL</name>
<evidence type="ECO:0000313" key="4">
    <source>
        <dbReference type="Proteomes" id="UP000553632"/>
    </source>
</evidence>
<reference evidence="3 4" key="1">
    <citation type="submission" date="2020-04" db="EMBL/GenBank/DDBJ databases">
        <title>Perkinsus olseni comparative genomics.</title>
        <authorList>
            <person name="Bogema D.R."/>
        </authorList>
    </citation>
    <scope>NUCLEOTIDE SEQUENCE [LARGE SCALE GENOMIC DNA]</scope>
    <source>
        <strain evidence="3 4">ATCC PRA-207</strain>
    </source>
</reference>
<feature type="region of interest" description="Disordered" evidence="1">
    <location>
        <begin position="186"/>
        <end position="212"/>
    </location>
</feature>
<comment type="caution">
    <text evidence="3">The sequence shown here is derived from an EMBL/GenBank/DDBJ whole genome shotgun (WGS) entry which is preliminary data.</text>
</comment>
<feature type="chain" id="PRO_5029526100" evidence="2">
    <location>
        <begin position="18"/>
        <end position="374"/>
    </location>
</feature>
<evidence type="ECO:0000256" key="2">
    <source>
        <dbReference type="SAM" id="SignalP"/>
    </source>
</evidence>
<evidence type="ECO:0000256" key="1">
    <source>
        <dbReference type="SAM" id="MobiDB-lite"/>
    </source>
</evidence>
<dbReference type="Proteomes" id="UP000553632">
    <property type="component" value="Unassembled WGS sequence"/>
</dbReference>
<keyword evidence="4" id="KW-1185">Reference proteome</keyword>
<keyword evidence="2" id="KW-0732">Signal</keyword>
<feature type="compositionally biased region" description="Basic residues" evidence="1">
    <location>
        <begin position="355"/>
        <end position="374"/>
    </location>
</feature>
<organism evidence="3 4">
    <name type="scientific">Perkinsus olseni</name>
    <name type="common">Perkinsus atlanticus</name>
    <dbReference type="NCBI Taxonomy" id="32597"/>
    <lineage>
        <taxon>Eukaryota</taxon>
        <taxon>Sar</taxon>
        <taxon>Alveolata</taxon>
        <taxon>Perkinsozoa</taxon>
        <taxon>Perkinsea</taxon>
        <taxon>Perkinsida</taxon>
        <taxon>Perkinsidae</taxon>
        <taxon>Perkinsus</taxon>
    </lineage>
</organism>
<evidence type="ECO:0000313" key="3">
    <source>
        <dbReference type="EMBL" id="KAF4758129.1"/>
    </source>
</evidence>
<sequence length="374" mass="41029">MGLTFSRIGLLLAAAAATQPNLRQDVEYDFWAPPPPGHYKNDNPSVVELLGYSSLGKPPGVALNISYDEANRHQKFEIGIGIYSEQGYLQPIEEKHFVALQKADGTEETRYPFERCATLIARTGYMIQAAYIHYGIHGWQDFTSTSSLYLCLVDMQGWTIYLGAEKADDHVTRLCAPVTLASTTSTTSDRSTTIEARDEKAPAESSQETAPGSVTLRKAGAMNLQSLDLPSEGYYVGAFGMKEHGKKGRVKVTVKVAGSEAQLILGPDLGQDDVRLGSVPLQQASNDCWRLAVKSLDENMGHIEGAVAAIRDLAGIDSLDMEDIFLCFVDGKWKLLLGSSSLRVVYLDKCTPKRPASRKKRTSAPTKKRRQPRP</sequence>
<gene>
    <name evidence="3" type="ORF">FOZ63_001183</name>
</gene>
<feature type="signal peptide" evidence="2">
    <location>
        <begin position="1"/>
        <end position="17"/>
    </location>
</feature>
<dbReference type="AlphaFoldDB" id="A0A7J6ULG3"/>
<protein>
    <submittedName>
        <fullName evidence="3">Uncharacterized protein</fullName>
    </submittedName>
</protein>
<feature type="region of interest" description="Disordered" evidence="1">
    <location>
        <begin position="352"/>
        <end position="374"/>
    </location>
</feature>
<accession>A0A7J6ULG3</accession>
<dbReference type="EMBL" id="JABANO010001807">
    <property type="protein sequence ID" value="KAF4758129.1"/>
    <property type="molecule type" value="Genomic_DNA"/>
</dbReference>
<proteinExistence type="predicted"/>